<evidence type="ECO:0000259" key="1">
    <source>
        <dbReference type="SMART" id="SM00871"/>
    </source>
</evidence>
<name>A0A853CI97_9ACTN</name>
<dbReference type="InterPro" id="IPR010499">
    <property type="entry name" value="AraC_E-bd"/>
</dbReference>
<accession>A0A853CI97</accession>
<dbReference type="InterPro" id="IPR029442">
    <property type="entry name" value="GyrI-like"/>
</dbReference>
<dbReference type="Pfam" id="PF06445">
    <property type="entry name" value="GyrI-like"/>
    <property type="match status" value="1"/>
</dbReference>
<proteinExistence type="predicted"/>
<feature type="domain" description="AraC effector-binding" evidence="1">
    <location>
        <begin position="1"/>
        <end position="141"/>
    </location>
</feature>
<dbReference type="Proteomes" id="UP000541969">
    <property type="component" value="Unassembled WGS sequence"/>
</dbReference>
<protein>
    <submittedName>
        <fullName evidence="2">Effector-binding domain-containing protein</fullName>
    </submittedName>
</protein>
<dbReference type="InterPro" id="IPR011256">
    <property type="entry name" value="Reg_factor_effector_dom_sf"/>
</dbReference>
<organism evidence="2 3">
    <name type="scientific">Petropleomorpha daqingensis</name>
    <dbReference type="NCBI Taxonomy" id="2026353"/>
    <lineage>
        <taxon>Bacteria</taxon>
        <taxon>Bacillati</taxon>
        <taxon>Actinomycetota</taxon>
        <taxon>Actinomycetes</taxon>
        <taxon>Geodermatophilales</taxon>
        <taxon>Geodermatophilaceae</taxon>
        <taxon>Petropleomorpha</taxon>
    </lineage>
</organism>
<dbReference type="RefSeq" id="WP_179719709.1">
    <property type="nucleotide sequence ID" value="NZ_JACBZT010000001.1"/>
</dbReference>
<comment type="caution">
    <text evidence="2">The sequence shown here is derived from an EMBL/GenBank/DDBJ whole genome shotgun (WGS) entry which is preliminary data.</text>
</comment>
<gene>
    <name evidence="2" type="ORF">GGQ55_003953</name>
</gene>
<keyword evidence="3" id="KW-1185">Reference proteome</keyword>
<evidence type="ECO:0000313" key="2">
    <source>
        <dbReference type="EMBL" id="NYJ07675.1"/>
    </source>
</evidence>
<reference evidence="2 3" key="1">
    <citation type="submission" date="2020-07" db="EMBL/GenBank/DDBJ databases">
        <title>Sequencing the genomes of 1000 actinobacteria strains.</title>
        <authorList>
            <person name="Klenk H.-P."/>
        </authorList>
    </citation>
    <scope>NUCLEOTIDE SEQUENCE [LARGE SCALE GENOMIC DNA]</scope>
    <source>
        <strain evidence="2 3">DSM 104001</strain>
    </source>
</reference>
<dbReference type="EMBL" id="JACBZT010000001">
    <property type="protein sequence ID" value="NYJ07675.1"/>
    <property type="molecule type" value="Genomic_DNA"/>
</dbReference>
<dbReference type="Gene3D" id="3.20.80.10">
    <property type="entry name" value="Regulatory factor, effector binding domain"/>
    <property type="match status" value="1"/>
</dbReference>
<evidence type="ECO:0000313" key="3">
    <source>
        <dbReference type="Proteomes" id="UP000541969"/>
    </source>
</evidence>
<dbReference type="SMART" id="SM00871">
    <property type="entry name" value="AraC_E_bind"/>
    <property type="match status" value="1"/>
</dbReference>
<dbReference type="AlphaFoldDB" id="A0A853CI97"/>
<sequence>MDVVVREVPPSRTAVVRGLLDLSRIMSCFDAVYAYLRGGSTDVRQTGQNVALYRSDATMEIGVEVDRGFEQVGDVQSSSLPGGRVASAVHTTGYGDLHVTYDAIRDFCAARGLATTGDTWEIYGDPDENDHVDVEIVALLA</sequence>
<dbReference type="SUPFAM" id="SSF55136">
    <property type="entry name" value="Probable bacterial effector-binding domain"/>
    <property type="match status" value="1"/>
</dbReference>